<dbReference type="PATRIC" id="fig|1235990.3.peg.93"/>
<feature type="binding site" evidence="5">
    <location>
        <position position="209"/>
    </location>
    <ligand>
        <name>substrate</name>
    </ligand>
</feature>
<comment type="subunit">
    <text evidence="5">Homopentamer.</text>
</comment>
<dbReference type="NCBIfam" id="NF008360">
    <property type="entry name" value="PRK11150.1"/>
    <property type="match status" value="1"/>
</dbReference>
<keyword evidence="2 5" id="KW-0521">NADP</keyword>
<evidence type="ECO:0000259" key="6">
    <source>
        <dbReference type="Pfam" id="PF01370"/>
    </source>
</evidence>
<feature type="binding site" evidence="5">
    <location>
        <begin position="10"/>
        <end position="11"/>
    </location>
    <ligand>
        <name>NADP(+)</name>
        <dbReference type="ChEBI" id="CHEBI:58349"/>
    </ligand>
</feature>
<evidence type="ECO:0000256" key="3">
    <source>
        <dbReference type="ARBA" id="ARBA00023235"/>
    </source>
</evidence>
<dbReference type="KEGG" id="hhs:HHS_00950"/>
<dbReference type="GO" id="GO:0009244">
    <property type="term" value="P:lipopolysaccharide core region biosynthetic process"/>
    <property type="evidence" value="ECO:0007669"/>
    <property type="project" value="UniProtKB-UniPathway"/>
</dbReference>
<dbReference type="PANTHER" id="PTHR43103">
    <property type="entry name" value="NUCLEOSIDE-DIPHOSPHATE-SUGAR EPIMERASE"/>
    <property type="match status" value="1"/>
</dbReference>
<dbReference type="Proteomes" id="UP000016900">
    <property type="component" value="Chromosome"/>
</dbReference>
<dbReference type="GO" id="GO:0050661">
    <property type="term" value="F:NADP binding"/>
    <property type="evidence" value="ECO:0007669"/>
    <property type="project" value="InterPro"/>
</dbReference>
<feature type="binding site" evidence="5">
    <location>
        <position position="53"/>
    </location>
    <ligand>
        <name>NADP(+)</name>
        <dbReference type="ChEBI" id="CHEBI:58349"/>
    </ligand>
</feature>
<gene>
    <name evidence="5 7" type="primary">hldD</name>
    <name evidence="7" type="ORF">HHS_00950</name>
</gene>
<dbReference type="STRING" id="1235990.BMSBPS_0560"/>
<dbReference type="InterPro" id="IPR001509">
    <property type="entry name" value="Epimerase_deHydtase"/>
</dbReference>
<feature type="binding site" evidence="5">
    <location>
        <position position="178"/>
    </location>
    <ligand>
        <name>NADP(+)</name>
        <dbReference type="ChEBI" id="CHEBI:58349"/>
    </ligand>
</feature>
<dbReference type="GO" id="GO:0008712">
    <property type="term" value="F:ADP-glyceromanno-heptose 6-epimerase activity"/>
    <property type="evidence" value="ECO:0007669"/>
    <property type="project" value="UniProtKB-UniRule"/>
</dbReference>
<name>U3U5F1_9GAMM</name>
<evidence type="ECO:0000256" key="2">
    <source>
        <dbReference type="ARBA" id="ARBA00022857"/>
    </source>
</evidence>
<keyword evidence="3 5" id="KW-0413">Isomerase</keyword>
<accession>U3U5F1</accession>
<dbReference type="AlphaFoldDB" id="U3U5F1"/>
<dbReference type="Pfam" id="PF01370">
    <property type="entry name" value="Epimerase"/>
    <property type="match status" value="1"/>
</dbReference>
<comment type="domain">
    <text evidence="5">Contains a large N-terminal NADP-binding domain, and a smaller C-terminal substrate-binding domain.</text>
</comment>
<dbReference type="Gene3D" id="3.90.25.10">
    <property type="entry name" value="UDP-galactose 4-epimerase, domain 1"/>
    <property type="match status" value="1"/>
</dbReference>
<proteinExistence type="inferred from homology"/>
<dbReference type="InterPro" id="IPR011912">
    <property type="entry name" value="Heptose_epim"/>
</dbReference>
<dbReference type="eggNOG" id="COG0451">
    <property type="taxonomic scope" value="Bacteria"/>
</dbReference>
<protein>
    <recommendedName>
        <fullName evidence="5">ADP-L-glycero-D-manno-heptose-6-epimerase</fullName>
        <ecNumber evidence="5">5.1.3.20</ecNumber>
    </recommendedName>
    <alternativeName>
        <fullName evidence="5">ADP-L-glycero-beta-D-manno-heptose-6-epimerase</fullName>
        <shortName evidence="5">ADP-glyceromanno-heptose 6-epimerase</shortName>
        <shortName evidence="5">ADP-hep 6-epimerase</shortName>
        <shortName evidence="5">AGME</shortName>
    </alternativeName>
</protein>
<dbReference type="NCBIfam" id="TIGR02197">
    <property type="entry name" value="heptose_epim"/>
    <property type="match status" value="1"/>
</dbReference>
<feature type="active site" description="Proton acceptor" evidence="5">
    <location>
        <position position="178"/>
    </location>
</feature>
<comment type="pathway">
    <text evidence="5">Nucleotide-sugar biosynthesis; ADP-L-glycero-beta-D-manno-heptose biosynthesis; ADP-L-glycero-beta-D-manno-heptose from D-glycero-beta-D-manno-heptose 7-phosphate: step 4/4.</text>
</comment>
<feature type="binding site" evidence="5">
    <location>
        <position position="169"/>
    </location>
    <ligand>
        <name>substrate</name>
    </ligand>
</feature>
<comment type="catalytic activity">
    <reaction evidence="5">
        <text>ADP-D-glycero-beta-D-manno-heptose = ADP-L-glycero-beta-D-manno-heptose</text>
        <dbReference type="Rhea" id="RHEA:17577"/>
        <dbReference type="ChEBI" id="CHEBI:59967"/>
        <dbReference type="ChEBI" id="CHEBI:61506"/>
        <dbReference type="EC" id="5.1.3.20"/>
    </reaction>
</comment>
<keyword evidence="4 5" id="KW-0119">Carbohydrate metabolism</keyword>
<feature type="binding site" evidence="5">
    <location>
        <position position="92"/>
    </location>
    <ligand>
        <name>NADP(+)</name>
        <dbReference type="ChEBI" id="CHEBI:58349"/>
    </ligand>
</feature>
<reference evidence="7 8" key="1">
    <citation type="submission" date="2012-10" db="EMBL/GenBank/DDBJ databases">
        <title>Genome sequence of the symbiont of the pentatomidae stink bug Halyomorpha halys.</title>
        <authorList>
            <person name="Kobayashi H."/>
            <person name="Fujii-Muramatsu R."/>
            <person name="Takeishi K."/>
            <person name="Noda H."/>
        </authorList>
    </citation>
    <scope>NUCLEOTIDE SEQUENCE [LARGE SCALE GENOMIC DNA]</scope>
</reference>
<evidence type="ECO:0000313" key="7">
    <source>
        <dbReference type="EMBL" id="BAO00065.1"/>
    </source>
</evidence>
<comment type="function">
    <text evidence="5">Catalyzes the interconversion between ADP-D-glycero-beta-D-manno-heptose and ADP-L-glycero-beta-D-manno-heptose via an epimerization at carbon 6 of the heptose.</text>
</comment>
<keyword evidence="8" id="KW-1185">Reference proteome</keyword>
<feature type="binding site" evidence="5">
    <location>
        <begin position="31"/>
        <end position="32"/>
    </location>
    <ligand>
        <name>NADP(+)</name>
        <dbReference type="ChEBI" id="CHEBI:58349"/>
    </ligand>
</feature>
<organism evidence="7 8">
    <name type="scientific">Candidatus Pantoea carbekii</name>
    <dbReference type="NCBI Taxonomy" id="1235990"/>
    <lineage>
        <taxon>Bacteria</taxon>
        <taxon>Pseudomonadati</taxon>
        <taxon>Pseudomonadota</taxon>
        <taxon>Gammaproteobacteria</taxon>
        <taxon>Enterobacterales</taxon>
        <taxon>Erwiniaceae</taxon>
        <taxon>Pantoea</taxon>
    </lineage>
</organism>
<sequence length="310" mass="35909">MIIVTGGAGMIGSNIIKALNDLGYNDILVVDDLKDGTKFANLVDMNIEDYINKQEFMDNILASKNFNQIEVVFHQGACSKTTEWDGNYMMNNNYEYSKNILHFCINGKIPFIYASSAAIYGNRKENFIEKRQYEKPINIYGYSKMLFDHYVRRILPKVYSPICGLRYFNVYGPREEHKRNMASIIFHLNTQIKKGEDLKLFAGSNNFRRDFIYVNDVVSVNLWCWENHISGIYNCGTGCAVSFQEIAQLILKFHNKKNSIKIIPFPVNLQGHYQQFTQANLRNLRQIGYTKPFKKVAEGINTYITYLNNQ</sequence>
<dbReference type="SUPFAM" id="SSF51735">
    <property type="entry name" value="NAD(P)-binding Rossmann-fold domains"/>
    <property type="match status" value="1"/>
</dbReference>
<evidence type="ECO:0000256" key="5">
    <source>
        <dbReference type="HAMAP-Rule" id="MF_01601"/>
    </source>
</evidence>
<feature type="active site" description="Proton acceptor" evidence="5">
    <location>
        <position position="140"/>
    </location>
</feature>
<dbReference type="EMBL" id="AP012554">
    <property type="protein sequence ID" value="BAO00065.1"/>
    <property type="molecule type" value="Genomic_DNA"/>
</dbReference>
<feature type="binding site" evidence="5">
    <location>
        <position position="273"/>
    </location>
    <ligand>
        <name>substrate</name>
    </ligand>
</feature>
<comment type="similarity">
    <text evidence="5">Belongs to the NAD(P)-dependent epimerase/dehydratase family. HldD subfamily.</text>
</comment>
<feature type="binding site" evidence="5">
    <location>
        <begin position="75"/>
        <end position="79"/>
    </location>
    <ligand>
        <name>NADP(+)</name>
        <dbReference type="ChEBI" id="CHEBI:58349"/>
    </ligand>
</feature>
<evidence type="ECO:0000256" key="4">
    <source>
        <dbReference type="ARBA" id="ARBA00023277"/>
    </source>
</evidence>
<evidence type="ECO:0000313" key="8">
    <source>
        <dbReference type="Proteomes" id="UP000016900"/>
    </source>
</evidence>
<dbReference type="PANTHER" id="PTHR43103:SF3">
    <property type="entry name" value="ADP-L-GLYCERO-D-MANNO-HEPTOSE-6-EPIMERASE"/>
    <property type="match status" value="1"/>
</dbReference>
<dbReference type="OrthoDB" id="9803010at2"/>
<feature type="binding site" evidence="5">
    <location>
        <position position="180"/>
    </location>
    <ligand>
        <name>substrate</name>
    </ligand>
</feature>
<dbReference type="Gene3D" id="3.40.50.720">
    <property type="entry name" value="NAD(P)-binding Rossmann-like Domain"/>
    <property type="match status" value="1"/>
</dbReference>
<feature type="binding site" evidence="5">
    <location>
        <position position="38"/>
    </location>
    <ligand>
        <name>NADP(+)</name>
        <dbReference type="ChEBI" id="CHEBI:58349"/>
    </ligand>
</feature>
<dbReference type="EC" id="5.1.3.20" evidence="5"/>
<dbReference type="UniPathway" id="UPA00356">
    <property type="reaction ID" value="UER00440"/>
</dbReference>
<comment type="cofactor">
    <cofactor evidence="5">
        <name>NADP(+)</name>
        <dbReference type="ChEBI" id="CHEBI:58349"/>
    </cofactor>
    <text evidence="5">Binds 1 NADP(+) per subunit.</text>
</comment>
<feature type="binding site" evidence="5">
    <location>
        <position position="144"/>
    </location>
    <ligand>
        <name>NADP(+)</name>
        <dbReference type="ChEBI" id="CHEBI:58349"/>
    </ligand>
</feature>
<feature type="domain" description="NAD-dependent epimerase/dehydratase" evidence="6">
    <location>
        <begin position="2"/>
        <end position="236"/>
    </location>
</feature>
<feature type="binding site" evidence="5">
    <location>
        <position position="170"/>
    </location>
    <ligand>
        <name>NADP(+)</name>
        <dbReference type="ChEBI" id="CHEBI:58349"/>
    </ligand>
</feature>
<evidence type="ECO:0000256" key="1">
    <source>
        <dbReference type="ARBA" id="ARBA00004713"/>
    </source>
</evidence>
<comment type="pathway">
    <text evidence="1">Bacterial outer membrane biogenesis; LPS core biosynthesis.</text>
</comment>
<feature type="binding site" evidence="5">
    <location>
        <begin position="201"/>
        <end position="204"/>
    </location>
    <ligand>
        <name>substrate</name>
    </ligand>
</feature>
<dbReference type="CDD" id="cd05248">
    <property type="entry name" value="ADP_GME_SDR_e"/>
    <property type="match status" value="1"/>
</dbReference>
<dbReference type="UniPathway" id="UPA00958"/>
<dbReference type="GO" id="GO:0097171">
    <property type="term" value="P:ADP-L-glycero-beta-D-manno-heptose biosynthetic process"/>
    <property type="evidence" value="ECO:0007669"/>
    <property type="project" value="UniProtKB-UniPathway"/>
</dbReference>
<feature type="binding site" evidence="5">
    <location>
        <position position="187"/>
    </location>
    <ligand>
        <name>substrate</name>
    </ligand>
</feature>
<dbReference type="InterPro" id="IPR036291">
    <property type="entry name" value="NAD(P)-bd_dom_sf"/>
</dbReference>
<dbReference type="HAMAP" id="MF_01601">
    <property type="entry name" value="Heptose_epimerase"/>
    <property type="match status" value="1"/>
</dbReference>